<sequence>MYTSVFSADFVFVPDASERYLDSDLPHDWDRDYEVMCLAKFHGIAGVDTIDVHTAGISIVEPDSADGDFASGVMKVSMWAHVQAGWVDPDTGEVWAGGGDGEQWLFVRENPDRVRAGEPMWEIFEWREKRDGFPRSPQIIPSWGYGRHYLAEHYGR</sequence>
<dbReference type="EMBL" id="JAGQHS010000032">
    <property type="protein sequence ID" value="MCA9755795.1"/>
    <property type="molecule type" value="Genomic_DNA"/>
</dbReference>
<reference evidence="1" key="1">
    <citation type="submission" date="2020-04" db="EMBL/GenBank/DDBJ databases">
        <authorList>
            <person name="Zhang T."/>
        </authorList>
    </citation>
    <scope>NUCLEOTIDE SEQUENCE</scope>
    <source>
        <strain evidence="1">HKST-UBA02</strain>
    </source>
</reference>
<evidence type="ECO:0000313" key="1">
    <source>
        <dbReference type="EMBL" id="MCA9755795.1"/>
    </source>
</evidence>
<gene>
    <name evidence="1" type="ORF">KDA27_08345</name>
</gene>
<accession>A0A956SCW1</accession>
<proteinExistence type="predicted"/>
<protein>
    <submittedName>
        <fullName evidence="1">Uncharacterized protein</fullName>
    </submittedName>
</protein>
<dbReference type="AlphaFoldDB" id="A0A956SCW1"/>
<name>A0A956SCW1_UNCEI</name>
<dbReference type="Proteomes" id="UP000739538">
    <property type="component" value="Unassembled WGS sequence"/>
</dbReference>
<comment type="caution">
    <text evidence="1">The sequence shown here is derived from an EMBL/GenBank/DDBJ whole genome shotgun (WGS) entry which is preliminary data.</text>
</comment>
<evidence type="ECO:0000313" key="2">
    <source>
        <dbReference type="Proteomes" id="UP000739538"/>
    </source>
</evidence>
<reference evidence="1" key="2">
    <citation type="journal article" date="2021" name="Microbiome">
        <title>Successional dynamics and alternative stable states in a saline activated sludge microbial community over 9 years.</title>
        <authorList>
            <person name="Wang Y."/>
            <person name="Ye J."/>
            <person name="Ju F."/>
            <person name="Liu L."/>
            <person name="Boyd J.A."/>
            <person name="Deng Y."/>
            <person name="Parks D.H."/>
            <person name="Jiang X."/>
            <person name="Yin X."/>
            <person name="Woodcroft B.J."/>
            <person name="Tyson G.W."/>
            <person name="Hugenholtz P."/>
            <person name="Polz M.F."/>
            <person name="Zhang T."/>
        </authorList>
    </citation>
    <scope>NUCLEOTIDE SEQUENCE</scope>
    <source>
        <strain evidence="1">HKST-UBA02</strain>
    </source>
</reference>
<organism evidence="1 2">
    <name type="scientific">Eiseniibacteriota bacterium</name>
    <dbReference type="NCBI Taxonomy" id="2212470"/>
    <lineage>
        <taxon>Bacteria</taxon>
        <taxon>Candidatus Eiseniibacteriota</taxon>
    </lineage>
</organism>